<proteinExistence type="predicted"/>
<dbReference type="InterPro" id="IPR046633">
    <property type="entry name" value="DUF6745"/>
</dbReference>
<dbReference type="AlphaFoldDB" id="A0A1G8KFR0"/>
<accession>A0A1G8KFR0</accession>
<evidence type="ECO:0000313" key="2">
    <source>
        <dbReference type="EMBL" id="SDI42254.1"/>
    </source>
</evidence>
<dbReference type="OrthoDB" id="871648at2"/>
<dbReference type="RefSeq" id="WP_093175706.1">
    <property type="nucleotide sequence ID" value="NZ_FNCN01000050.1"/>
</dbReference>
<dbReference type="EMBL" id="FNCN01000050">
    <property type="protein sequence ID" value="SDI42254.1"/>
    <property type="molecule type" value="Genomic_DNA"/>
</dbReference>
<sequence>MSKKVPRLTKLSAEHRAILVNVREKWLHVPEATGPADREQAELGVADAYRLAGLPEPGRIEWVDSPMAAAIAVARHREDSVRREIQAVGGWPEWGDLWETTSWQITEQVETPLRIGERIGKVLKDEVYELLTTTRWNDLGLPEEAHRPSEAGMLKDGAVLGQHDVAQLAMQEAFRGLGLIDAPPADGLARVARSAGWWWPLRGTAVLTERPVELHLDAYGQPHHEHGPAVVYPDGFGVHAWQGSRVPEHVITGQVTGAQWLAEPRGEVRLIIAERMGYQWLLDQVPKIRMGAGLWCVRDPDSSDDGVSGSWVAPEDIWLLETQDGPRRVPPDVKNAKAAAKWLRKSGEDYRPPTPSY</sequence>
<feature type="domain" description="DUF6745" evidence="1">
    <location>
        <begin position="157"/>
        <end position="343"/>
    </location>
</feature>
<name>A0A1G8KFR0_9ACTN</name>
<organism evidence="2 3">
    <name type="scientific">Sinosporangium album</name>
    <dbReference type="NCBI Taxonomy" id="504805"/>
    <lineage>
        <taxon>Bacteria</taxon>
        <taxon>Bacillati</taxon>
        <taxon>Actinomycetota</taxon>
        <taxon>Actinomycetes</taxon>
        <taxon>Streptosporangiales</taxon>
        <taxon>Streptosporangiaceae</taxon>
        <taxon>Sinosporangium</taxon>
    </lineage>
</organism>
<dbReference type="Pfam" id="PF20530">
    <property type="entry name" value="DUF6745"/>
    <property type="match status" value="1"/>
</dbReference>
<dbReference type="STRING" id="504805.SAMN05421505_15023"/>
<dbReference type="Proteomes" id="UP000198923">
    <property type="component" value="Unassembled WGS sequence"/>
</dbReference>
<gene>
    <name evidence="2" type="ORF">SAMN05421505_15023</name>
</gene>
<keyword evidence="3" id="KW-1185">Reference proteome</keyword>
<evidence type="ECO:0000313" key="3">
    <source>
        <dbReference type="Proteomes" id="UP000198923"/>
    </source>
</evidence>
<reference evidence="2 3" key="1">
    <citation type="submission" date="2016-10" db="EMBL/GenBank/DDBJ databases">
        <authorList>
            <person name="de Groot N.N."/>
        </authorList>
    </citation>
    <scope>NUCLEOTIDE SEQUENCE [LARGE SCALE GENOMIC DNA]</scope>
    <source>
        <strain evidence="2 3">CPCC 201354</strain>
    </source>
</reference>
<protein>
    <recommendedName>
        <fullName evidence="1">DUF6745 domain-containing protein</fullName>
    </recommendedName>
</protein>
<evidence type="ECO:0000259" key="1">
    <source>
        <dbReference type="Pfam" id="PF20530"/>
    </source>
</evidence>